<dbReference type="EMBL" id="CP002154">
    <property type="protein sequence ID" value="ADM40960.1"/>
    <property type="molecule type" value="Genomic_DNA"/>
</dbReference>
<dbReference type="Proteomes" id="UP000002230">
    <property type="component" value="Chromosome"/>
</dbReference>
<gene>
    <name evidence="2" type="ordered locus">ETAF_0841</name>
</gene>
<feature type="domain" description="Calcineurin-like phosphoesterase" evidence="1">
    <location>
        <begin position="39"/>
        <end position="253"/>
    </location>
</feature>
<dbReference type="PATRIC" id="fig|718251.5.peg.865"/>
<sequence>MRRDAMPPLLSQPQRRRLGLAAALYRPPSIQLRAGEPLRFGLLADPQYADAPPDGERYYRHSLHKLDRAIASVNRQPLAFVATLGDLVDRHWRDYPALLARYRALRHPHLIVSGNHDAVALAAHLSAAQPPLALPKHYYAVTLPGIRLLILDGNDLSLCAAGDDLCRAQRLLAQLVQRGATQAQPWNGALGASQLTWLHRQLNAARRRAETVLVFCHFPLAQETRHSLWNHAVVSQLLCHYRVRACFSGHDHRGGYLRREHTDFITLCGMVDGADAAPFAIAELNGTRLTLRGFGPEPSRRLTL</sequence>
<protein>
    <recommendedName>
        <fullName evidence="1">Calcineurin-like phosphoesterase domain-containing protein</fullName>
    </recommendedName>
</protein>
<name>A0A0H3DQW9_EDWTF</name>
<accession>A0A0H3DQW9</accession>
<dbReference type="GO" id="GO:0016787">
    <property type="term" value="F:hydrolase activity"/>
    <property type="evidence" value="ECO:0007669"/>
    <property type="project" value="InterPro"/>
</dbReference>
<dbReference type="PANTHER" id="PTHR16509:SF1">
    <property type="entry name" value="MANGANESE-DEPENDENT ADP-RIBOSE_CDP-ALCOHOL DIPHOSPHATASE"/>
    <property type="match status" value="1"/>
</dbReference>
<dbReference type="AlphaFoldDB" id="A0A0H3DQW9"/>
<proteinExistence type="predicted"/>
<dbReference type="Gene3D" id="3.60.21.10">
    <property type="match status" value="1"/>
</dbReference>
<dbReference type="InterPro" id="IPR004843">
    <property type="entry name" value="Calcineurin-like_PHP"/>
</dbReference>
<evidence type="ECO:0000259" key="1">
    <source>
        <dbReference type="Pfam" id="PF00149"/>
    </source>
</evidence>
<reference evidence="3" key="1">
    <citation type="submission" date="2010-08" db="EMBL/GenBank/DDBJ databases">
        <title>Genome comparisons of Edwardsiella bacteria analysed using deep sequencing technology.</title>
        <authorList>
            <person name="van Soest J.J."/>
            <person name="Henkel C.V."/>
            <person name="Jansen H.J."/>
            <person name="van den Hondel C.A.M.J.J."/>
            <person name="Bloemberg G.V."/>
            <person name="Meijer A.H."/>
            <person name="Spaink H.P."/>
        </authorList>
    </citation>
    <scope>NUCLEOTIDE SEQUENCE [LARGE SCALE GENOMIC DNA]</scope>
    <source>
        <strain evidence="3">FL6-60</strain>
    </source>
</reference>
<dbReference type="PANTHER" id="PTHR16509">
    <property type="match status" value="1"/>
</dbReference>
<organism evidence="2 3">
    <name type="scientific">Edwardsiella tarda (strain FL6-60)</name>
    <dbReference type="NCBI Taxonomy" id="718251"/>
    <lineage>
        <taxon>Bacteria</taxon>
        <taxon>Pseudomonadati</taxon>
        <taxon>Pseudomonadota</taxon>
        <taxon>Gammaproteobacteria</taxon>
        <taxon>Enterobacterales</taxon>
        <taxon>Hafniaceae</taxon>
        <taxon>Edwardsiella</taxon>
    </lineage>
</organism>
<keyword evidence="3" id="KW-1185">Reference proteome</keyword>
<dbReference type="SUPFAM" id="SSF56300">
    <property type="entry name" value="Metallo-dependent phosphatases"/>
    <property type="match status" value="1"/>
</dbReference>
<dbReference type="KEGG" id="etd:ETAF_0841"/>
<reference evidence="2 3" key="2">
    <citation type="journal article" date="2011" name="BMC Immunol.">
        <title>Comparison of static immersion and intravenous injection systems for exposure of zebrafish embryos to the natural pathogen Edwardsiella tarda.</title>
        <authorList>
            <person name="van Soest J.J."/>
            <person name="Stockhammer O.W."/>
            <person name="Ordas A."/>
            <person name="Bloemberg G.V."/>
            <person name="Spaink H.P."/>
            <person name="Meijer A.H."/>
        </authorList>
    </citation>
    <scope>NUCLEOTIDE SEQUENCE [LARGE SCALE GENOMIC DNA]</scope>
    <source>
        <strain evidence="2 3">FL6-60</strain>
    </source>
</reference>
<dbReference type="HOGENOM" id="CLU_039893_2_0_6"/>
<dbReference type="Pfam" id="PF00149">
    <property type="entry name" value="Metallophos"/>
    <property type="match status" value="1"/>
</dbReference>
<dbReference type="InterPro" id="IPR029052">
    <property type="entry name" value="Metallo-depent_PP-like"/>
</dbReference>
<evidence type="ECO:0000313" key="2">
    <source>
        <dbReference type="EMBL" id="ADM40960.1"/>
    </source>
</evidence>
<evidence type="ECO:0000313" key="3">
    <source>
        <dbReference type="Proteomes" id="UP000002230"/>
    </source>
</evidence>